<dbReference type="AlphaFoldDB" id="A0A6J2JV87"/>
<dbReference type="KEGG" id="bman:114244479"/>
<sequence>CTCTAEEVRGCDGGARPMSRLLCCLCAPVANMGAALSHPQEGDICDGVGGPPAPPTMADVIRERKKKAGGAALGTLRRRLAAATRRPRDSQPDRGCEHGRYIRSVVGDWQLPEVVVLCEEMEAGAALRDLLTQAELAREPAPALHADLAALLHDACWCDVELIGAGWSLAAHRAVLAARSHYFRDLLRGRPPGFCRVPLEGAGASLSREELVAGVRMLYSGPLYCHTCHTEYERSGGAEADEAECGAGGGCAGGAARRLAAALGCVPDALLRDVRRLLDSGELCDARLVWAGEGARGPDLPCHRFILAARSRFFRNVMGRRTSSNGAICVDEKILPRRFAKALLHAAYTDQIDLSLIGRSGSSPSSSSGGGGMSSWPGAARSSAPRPAAPRPAAPRPAAPALDDVFQLYEIASFVEMPIAVQGCEDAIVEALSADTLPLVLRWAAAPHASKWVHRQAMRYLRDEFPRVTSGAAAGRLPRAALRAALQSPFLQASEPQALRGLLRWAAAQPAQPPEPNLVWHTAHSASRRGTRRRELGDAALRESVAALVPLVRVEHIPPDHEVLAQLVRRGVLPARARPPGGAADAWLGRGAHRPARCFLPYLDELRALLEDQAVPEAEVARIRRERYMHRIPDTLYMVAAARGESPPGGAEGAAGGAEGGAAQCVGARRLAALRARARELAARAAPLHHHAHHADMLYRQIALRAVREMSLPDSCADLLISDIENECNGGGGGERSGPEPRRAPARAPRTHDPDSDCCRRSGPERCPPAGSPRAAHPAPLEGRADRRETQPRPPDCRSGSGRLSAAVPDVAMAPNANTHLLTNRDYFRPPLPAEYGGAVLQLDLGDGATHTPRPGSRAQRAHAAAQLARGHAPAAARARLSAEEHRAAVEMSMIRAYSALEYGSPQTRQLRRNQAGTLRQRQDAPGFAPSSPPPGSRHPLYSFRNREIEFMTEAAYAPPGCRDHSPSNYA</sequence>
<reference evidence="4" key="1">
    <citation type="submission" date="2025-08" db="UniProtKB">
        <authorList>
            <consortium name="RefSeq"/>
        </authorList>
    </citation>
    <scope>IDENTIFICATION</scope>
    <source>
        <tissue evidence="4">Silk gland</tissue>
    </source>
</reference>
<dbReference type="InterPro" id="IPR042345">
    <property type="entry name" value="Btbd7"/>
</dbReference>
<evidence type="ECO:0000256" key="1">
    <source>
        <dbReference type="SAM" id="MobiDB-lite"/>
    </source>
</evidence>
<feature type="compositionally biased region" description="Polar residues" evidence="1">
    <location>
        <begin position="906"/>
        <end position="920"/>
    </location>
</feature>
<dbReference type="SMART" id="SM00225">
    <property type="entry name" value="BTB"/>
    <property type="match status" value="2"/>
</dbReference>
<dbReference type="Pfam" id="PF00651">
    <property type="entry name" value="BTB"/>
    <property type="match status" value="2"/>
</dbReference>
<keyword evidence="3" id="KW-1185">Reference proteome</keyword>
<feature type="domain" description="BTB" evidence="2">
    <location>
        <begin position="284"/>
        <end position="356"/>
    </location>
</feature>
<organism evidence="3 4">
    <name type="scientific">Bombyx mandarina</name>
    <name type="common">Wild silk moth</name>
    <name type="synonym">Wild silkworm</name>
    <dbReference type="NCBI Taxonomy" id="7092"/>
    <lineage>
        <taxon>Eukaryota</taxon>
        <taxon>Metazoa</taxon>
        <taxon>Ecdysozoa</taxon>
        <taxon>Arthropoda</taxon>
        <taxon>Hexapoda</taxon>
        <taxon>Insecta</taxon>
        <taxon>Pterygota</taxon>
        <taxon>Neoptera</taxon>
        <taxon>Endopterygota</taxon>
        <taxon>Lepidoptera</taxon>
        <taxon>Glossata</taxon>
        <taxon>Ditrysia</taxon>
        <taxon>Bombycoidea</taxon>
        <taxon>Bombycidae</taxon>
        <taxon>Bombycinae</taxon>
        <taxon>Bombyx</taxon>
    </lineage>
</organism>
<dbReference type="GO" id="GO:0061138">
    <property type="term" value="P:morphogenesis of a branching epithelium"/>
    <property type="evidence" value="ECO:0007669"/>
    <property type="project" value="InterPro"/>
</dbReference>
<dbReference type="SUPFAM" id="SSF54695">
    <property type="entry name" value="POZ domain"/>
    <property type="match status" value="2"/>
</dbReference>
<dbReference type="InterPro" id="IPR011333">
    <property type="entry name" value="SKP1/BTB/POZ_sf"/>
</dbReference>
<dbReference type="InterPro" id="IPR000210">
    <property type="entry name" value="BTB/POZ_dom"/>
</dbReference>
<feature type="region of interest" description="Disordered" evidence="1">
    <location>
        <begin position="906"/>
        <end position="943"/>
    </location>
</feature>
<dbReference type="Gene3D" id="3.30.710.10">
    <property type="entry name" value="Potassium Channel Kv1.1, Chain A"/>
    <property type="match status" value="2"/>
</dbReference>
<gene>
    <name evidence="4" type="primary">LOC114244479</name>
</gene>
<protein>
    <submittedName>
        <fullName evidence="4">BTB/POZ domain-containing protein 7</fullName>
    </submittedName>
</protein>
<dbReference type="PANTHER" id="PTHR16064">
    <property type="entry name" value="BTB POZ DOMAIN CONTAINING 7"/>
    <property type="match status" value="1"/>
</dbReference>
<feature type="region of interest" description="Disordered" evidence="1">
    <location>
        <begin position="730"/>
        <end position="810"/>
    </location>
</feature>
<feature type="compositionally biased region" description="Basic and acidic residues" evidence="1">
    <location>
        <begin position="750"/>
        <end position="764"/>
    </location>
</feature>
<accession>A0A6J2JV87</accession>
<dbReference type="OrthoDB" id="2347980at2759"/>
<proteinExistence type="predicted"/>
<evidence type="ECO:0000313" key="4">
    <source>
        <dbReference type="RefSeq" id="XP_028032119.1"/>
    </source>
</evidence>
<feature type="region of interest" description="Disordered" evidence="1">
    <location>
        <begin position="363"/>
        <end position="397"/>
    </location>
</feature>
<dbReference type="PROSITE" id="PS50097">
    <property type="entry name" value="BTB"/>
    <property type="match status" value="2"/>
</dbReference>
<dbReference type="RefSeq" id="XP_028032119.1">
    <property type="nucleotide sequence ID" value="XM_028176318.1"/>
</dbReference>
<evidence type="ECO:0000259" key="2">
    <source>
        <dbReference type="PROSITE" id="PS50097"/>
    </source>
</evidence>
<dbReference type="CDD" id="cd18186">
    <property type="entry name" value="BTB_POZ_ZBTB_KLHL-like"/>
    <property type="match status" value="1"/>
</dbReference>
<feature type="domain" description="BTB" evidence="2">
    <location>
        <begin position="158"/>
        <end position="227"/>
    </location>
</feature>
<feature type="compositionally biased region" description="Pro residues" evidence="1">
    <location>
        <begin position="387"/>
        <end position="397"/>
    </location>
</feature>
<name>A0A6J2JV87_BOMMA</name>
<feature type="non-terminal residue" evidence="4">
    <location>
        <position position="1"/>
    </location>
</feature>
<evidence type="ECO:0000313" key="3">
    <source>
        <dbReference type="Proteomes" id="UP000504629"/>
    </source>
</evidence>
<dbReference type="PANTHER" id="PTHR16064:SF3">
    <property type="entry name" value="BTB_POZ DOMAIN-CONTAINING PROTEIN 7"/>
    <property type="match status" value="1"/>
</dbReference>
<dbReference type="Proteomes" id="UP000504629">
    <property type="component" value="Unplaced"/>
</dbReference>
<dbReference type="GeneID" id="114244479"/>